<dbReference type="EMBL" id="QXTG01000001">
    <property type="protein sequence ID" value="RIX31037.1"/>
    <property type="molecule type" value="Genomic_DNA"/>
</dbReference>
<dbReference type="OrthoDB" id="9787207at2"/>
<reference evidence="2" key="1">
    <citation type="submission" date="2018-09" db="EMBL/GenBank/DDBJ databases">
        <authorList>
            <person name="Kim I."/>
        </authorList>
    </citation>
    <scope>NUCLEOTIDE SEQUENCE [LARGE SCALE GENOMIC DNA]</scope>
    <source>
        <strain evidence="2">DD4a</strain>
    </source>
</reference>
<organism evidence="1 2">
    <name type="scientific">Amnibacterium setariae</name>
    <dbReference type="NCBI Taxonomy" id="2306585"/>
    <lineage>
        <taxon>Bacteria</taxon>
        <taxon>Bacillati</taxon>
        <taxon>Actinomycetota</taxon>
        <taxon>Actinomycetes</taxon>
        <taxon>Micrococcales</taxon>
        <taxon>Microbacteriaceae</taxon>
        <taxon>Amnibacterium</taxon>
    </lineage>
</organism>
<name>A0A3A1U6F9_9MICO</name>
<gene>
    <name evidence="1" type="ORF">D1781_06600</name>
</gene>
<keyword evidence="2" id="KW-1185">Reference proteome</keyword>
<proteinExistence type="predicted"/>
<evidence type="ECO:0000313" key="2">
    <source>
        <dbReference type="Proteomes" id="UP000265742"/>
    </source>
</evidence>
<dbReference type="RefSeq" id="WP_119481399.1">
    <property type="nucleotide sequence ID" value="NZ_QXTG01000001.1"/>
</dbReference>
<comment type="caution">
    <text evidence="1">The sequence shown here is derived from an EMBL/GenBank/DDBJ whole genome shotgun (WGS) entry which is preliminary data.</text>
</comment>
<accession>A0A3A1U6F9</accession>
<dbReference type="AlphaFoldDB" id="A0A3A1U6F9"/>
<protein>
    <submittedName>
        <fullName evidence="1">Winged helix-turn-helix domain-containing protein</fullName>
    </submittedName>
</protein>
<evidence type="ECO:0000313" key="1">
    <source>
        <dbReference type="EMBL" id="RIX31037.1"/>
    </source>
</evidence>
<dbReference type="Proteomes" id="UP000265742">
    <property type="component" value="Unassembled WGS sequence"/>
</dbReference>
<dbReference type="Pfam" id="PF06224">
    <property type="entry name" value="AlkZ-like"/>
    <property type="match status" value="1"/>
</dbReference>
<dbReference type="InterPro" id="IPR009351">
    <property type="entry name" value="AlkZ-like"/>
</dbReference>
<sequence>MTPHRLSRDEARRLAVRAQLLDADRPGDPVEVAEQVGWIKIDPTAVIAPCEHTMLWARIGEGYEPAHLRKAVERDRLLVELDGAFHPVSALPALLVQLRRHAEHPRATEWLAVNARFRTEVLARLRAEGPLLASAIPDTAEVARSNDSGWWSDNQVPRMLELLSYRGEVAIVRREGRSKVWDLAERVYPAAPEPTPEEAERDIAARRLRAAGVAKHSAWTPVHDAGEPVEIEGLKGAWRVDPEALAALDDDPGGRVALLNPYDAMLYDRPRLEAVFGFRYVLEQFKPKPERRYGLFAHPILIGDRFAGMLEAAVDRREGALHVQAVHELLPFEEEEREMVRAEVLDLARWLGVPLTDTSDV</sequence>
<dbReference type="PANTHER" id="PTHR30528">
    <property type="entry name" value="CYTOPLASMIC PROTEIN"/>
    <property type="match status" value="1"/>
</dbReference>
<dbReference type="PANTHER" id="PTHR30528:SF0">
    <property type="entry name" value="CYTOPLASMIC PROTEIN"/>
    <property type="match status" value="1"/>
</dbReference>